<evidence type="ECO:0000259" key="1">
    <source>
        <dbReference type="Pfam" id="PF20167"/>
    </source>
</evidence>
<reference evidence="2 3" key="1">
    <citation type="journal article" date="2021" name="BMC Genomics">
        <title>Datura genome reveals duplications of psychoactive alkaloid biosynthetic genes and high mutation rate following tissue culture.</title>
        <authorList>
            <person name="Rajewski A."/>
            <person name="Carter-House D."/>
            <person name="Stajich J."/>
            <person name="Litt A."/>
        </authorList>
    </citation>
    <scope>NUCLEOTIDE SEQUENCE [LARGE SCALE GENOMIC DNA]</scope>
    <source>
        <strain evidence="2">AR-01</strain>
    </source>
</reference>
<keyword evidence="3" id="KW-1185">Reference proteome</keyword>
<gene>
    <name evidence="2" type="ORF">HAX54_013985</name>
</gene>
<dbReference type="Proteomes" id="UP000823775">
    <property type="component" value="Unassembled WGS sequence"/>
</dbReference>
<feature type="non-terminal residue" evidence="2">
    <location>
        <position position="1"/>
    </location>
</feature>
<sequence length="92" mass="10570">WLGWDLLVEDPSKANEAWVREFYANLPTVAWSRDEPVACFRGRQIILTAEAINDAFGLPNPPESEIKDWDIPKSGKWLVDTLVVEERRDTTN</sequence>
<accession>A0ABS8RYK5</accession>
<protein>
    <recommendedName>
        <fullName evidence="1">Putative plant transposon protein domain-containing protein</fullName>
    </recommendedName>
</protein>
<organism evidence="2 3">
    <name type="scientific">Datura stramonium</name>
    <name type="common">Jimsonweed</name>
    <name type="synonym">Common thornapple</name>
    <dbReference type="NCBI Taxonomy" id="4076"/>
    <lineage>
        <taxon>Eukaryota</taxon>
        <taxon>Viridiplantae</taxon>
        <taxon>Streptophyta</taxon>
        <taxon>Embryophyta</taxon>
        <taxon>Tracheophyta</taxon>
        <taxon>Spermatophyta</taxon>
        <taxon>Magnoliopsida</taxon>
        <taxon>eudicotyledons</taxon>
        <taxon>Gunneridae</taxon>
        <taxon>Pentapetalae</taxon>
        <taxon>asterids</taxon>
        <taxon>lamiids</taxon>
        <taxon>Solanales</taxon>
        <taxon>Solanaceae</taxon>
        <taxon>Solanoideae</taxon>
        <taxon>Datureae</taxon>
        <taxon>Datura</taxon>
    </lineage>
</organism>
<evidence type="ECO:0000313" key="2">
    <source>
        <dbReference type="EMBL" id="MCD7451906.1"/>
    </source>
</evidence>
<comment type="caution">
    <text evidence="2">The sequence shown here is derived from an EMBL/GenBank/DDBJ whole genome shotgun (WGS) entry which is preliminary data.</text>
</comment>
<proteinExistence type="predicted"/>
<dbReference type="InterPro" id="IPR046796">
    <property type="entry name" value="Transposase_32_dom"/>
</dbReference>
<feature type="domain" description="Putative plant transposon protein" evidence="1">
    <location>
        <begin position="2"/>
        <end position="73"/>
    </location>
</feature>
<name>A0ABS8RYK5_DATST</name>
<evidence type="ECO:0000313" key="3">
    <source>
        <dbReference type="Proteomes" id="UP000823775"/>
    </source>
</evidence>
<dbReference type="Pfam" id="PF20167">
    <property type="entry name" value="Transposase_32"/>
    <property type="match status" value="1"/>
</dbReference>
<dbReference type="EMBL" id="JACEIK010000186">
    <property type="protein sequence ID" value="MCD7451906.1"/>
    <property type="molecule type" value="Genomic_DNA"/>
</dbReference>